<feature type="transmembrane region" description="Helical" evidence="5">
    <location>
        <begin position="118"/>
        <end position="136"/>
    </location>
</feature>
<reference evidence="7 8" key="1">
    <citation type="submission" date="2018-09" db="EMBL/GenBank/DDBJ databases">
        <authorList>
            <person name="Zhu H."/>
        </authorList>
    </citation>
    <scope>NUCLEOTIDE SEQUENCE [LARGE SCALE GENOMIC DNA]</scope>
    <source>
        <strain evidence="7 8">K2S05-167</strain>
    </source>
</reference>
<feature type="transmembrane region" description="Helical" evidence="5">
    <location>
        <begin position="185"/>
        <end position="205"/>
    </location>
</feature>
<proteinExistence type="predicted"/>
<name>A0A418VAN6_9DEIO</name>
<evidence type="ECO:0000313" key="8">
    <source>
        <dbReference type="Proteomes" id="UP000286287"/>
    </source>
</evidence>
<accession>A0A418VAN6</accession>
<dbReference type="GO" id="GO:0016020">
    <property type="term" value="C:membrane"/>
    <property type="evidence" value="ECO:0007669"/>
    <property type="project" value="UniProtKB-SubCell"/>
</dbReference>
<keyword evidence="4 5" id="KW-0472">Membrane</keyword>
<evidence type="ECO:0000313" key="7">
    <source>
        <dbReference type="EMBL" id="RJF73092.1"/>
    </source>
</evidence>
<evidence type="ECO:0000256" key="3">
    <source>
        <dbReference type="ARBA" id="ARBA00022989"/>
    </source>
</evidence>
<feature type="transmembrane region" description="Helical" evidence="5">
    <location>
        <begin position="20"/>
        <end position="38"/>
    </location>
</feature>
<evidence type="ECO:0000256" key="1">
    <source>
        <dbReference type="ARBA" id="ARBA00004141"/>
    </source>
</evidence>
<dbReference type="InterPro" id="IPR049453">
    <property type="entry name" value="Memb_transporter_dom"/>
</dbReference>
<evidence type="ECO:0000256" key="5">
    <source>
        <dbReference type="SAM" id="Phobius"/>
    </source>
</evidence>
<comment type="caution">
    <text evidence="7">The sequence shown here is derived from an EMBL/GenBank/DDBJ whole genome shotgun (WGS) entry which is preliminary data.</text>
</comment>
<feature type="transmembrane region" description="Helical" evidence="5">
    <location>
        <begin position="241"/>
        <end position="268"/>
    </location>
</feature>
<keyword evidence="8" id="KW-1185">Reference proteome</keyword>
<dbReference type="AlphaFoldDB" id="A0A418VAN6"/>
<keyword evidence="2 5" id="KW-0812">Transmembrane</keyword>
<dbReference type="Proteomes" id="UP000286287">
    <property type="component" value="Unassembled WGS sequence"/>
</dbReference>
<evidence type="ECO:0000256" key="2">
    <source>
        <dbReference type="ARBA" id="ARBA00022692"/>
    </source>
</evidence>
<feature type="transmembrane region" description="Helical" evidence="5">
    <location>
        <begin position="280"/>
        <end position="299"/>
    </location>
</feature>
<keyword evidence="3 5" id="KW-1133">Transmembrane helix</keyword>
<feature type="transmembrane region" description="Helical" evidence="5">
    <location>
        <begin position="92"/>
        <end position="111"/>
    </location>
</feature>
<dbReference type="RefSeq" id="WP_119765826.1">
    <property type="nucleotide sequence ID" value="NZ_QYUJ01000014.1"/>
</dbReference>
<dbReference type="EMBL" id="QYUJ01000014">
    <property type="protein sequence ID" value="RJF73092.1"/>
    <property type="molecule type" value="Genomic_DNA"/>
</dbReference>
<feature type="transmembrane region" description="Helical" evidence="5">
    <location>
        <begin position="65"/>
        <end position="86"/>
    </location>
</feature>
<feature type="transmembrane region" description="Helical" evidence="5">
    <location>
        <begin position="311"/>
        <end position="331"/>
    </location>
</feature>
<evidence type="ECO:0000256" key="4">
    <source>
        <dbReference type="ARBA" id="ARBA00023136"/>
    </source>
</evidence>
<protein>
    <submittedName>
        <fullName evidence="7">FUSC family protein</fullName>
    </submittedName>
</protein>
<comment type="subcellular location">
    <subcellularLocation>
        <location evidence="1">Membrane</location>
        <topology evidence="1">Multi-pass membrane protein</topology>
    </subcellularLocation>
</comment>
<sequence>MKAQGNLTAYLPSRRECFPAGRIALGVGVSLGLLLLLGRADLTIFASFAAFTSIYARHEPLRPRLLHQTSAAALLLLCMLVGWALAFVQAGAGVVILVGAVVAAFGAVMAARLELRPAGALFFIFAVTAVAGLPRLPPFTEALGTALLIALFCVVLGMSGATFSGWVRPGHLVAPPVSQQTRRELLGLAARHLTAILIAGLLGQLSGFGHSYWAMVAAAAPIAVSGHGARIQRAVHRIVGTLGGIGLTVFLLAFPLPTWGLALLIILLQFLAETVVVRHYGVAMLFVTPLALLMVQLGHWTAPWELVTARAVETVIGAVVGLTVVLISAAMEPAETSHETRAE</sequence>
<feature type="transmembrane region" description="Helical" evidence="5">
    <location>
        <begin position="211"/>
        <end position="229"/>
    </location>
</feature>
<organism evidence="7 8">
    <name type="scientific">Deinococcus cavernae</name>
    <dbReference type="NCBI Taxonomy" id="2320857"/>
    <lineage>
        <taxon>Bacteria</taxon>
        <taxon>Thermotogati</taxon>
        <taxon>Deinococcota</taxon>
        <taxon>Deinococci</taxon>
        <taxon>Deinococcales</taxon>
        <taxon>Deinococcaceae</taxon>
        <taxon>Deinococcus</taxon>
    </lineage>
</organism>
<dbReference type="OrthoDB" id="4989419at2"/>
<feature type="domain" description="Integral membrane bound transporter" evidence="6">
    <location>
        <begin position="198"/>
        <end position="324"/>
    </location>
</feature>
<gene>
    <name evidence="7" type="ORF">D3875_17620</name>
</gene>
<feature type="transmembrane region" description="Helical" evidence="5">
    <location>
        <begin position="142"/>
        <end position="164"/>
    </location>
</feature>
<dbReference type="Pfam" id="PF13515">
    <property type="entry name" value="FUSC_2"/>
    <property type="match status" value="1"/>
</dbReference>
<evidence type="ECO:0000259" key="6">
    <source>
        <dbReference type="Pfam" id="PF13515"/>
    </source>
</evidence>